<reference evidence="3" key="1">
    <citation type="submission" date="2022-07" db="EMBL/GenBank/DDBJ databases">
        <title>Phylogenomic reconstructions and comparative analyses of Kickxellomycotina fungi.</title>
        <authorList>
            <person name="Reynolds N.K."/>
            <person name="Stajich J.E."/>
            <person name="Barry K."/>
            <person name="Grigoriev I.V."/>
            <person name="Crous P."/>
            <person name="Smith M.E."/>
        </authorList>
    </citation>
    <scope>NUCLEOTIDE SEQUENCE</scope>
    <source>
        <strain evidence="3">NBRC 32514</strain>
    </source>
</reference>
<sequence>MPAPGEGTIDCKLIAGRLYQTISSAYPLKIISPKAVANSPIPNDSDDSQQRQKPLEPAVGYILSYGGGIVHGDQINVRAQVGSGCALILLTQGSTKVYRHRANRPPSYLNNPTNDAKLDIEQSYQTVDISVGPNGLLCLLPDPVTCFKDALYNQRQIVRLADASSSVVLLDWMTSGRMSRGERWEFAKYFSVNVVELGGRVIVRDALILEKGGLVRLRDVDAFAFLLVLGPAGKEVAGEFLKEQREMRIRAFRKRENIVWSVSEVDEFGVAGVAVRVAGPTTEDVREWIKCRLALLQNVVGDSAWSMYFHSS</sequence>
<comment type="similarity">
    <text evidence="1">Belongs to the UreD family.</text>
</comment>
<dbReference type="Pfam" id="PF01774">
    <property type="entry name" value="UreD"/>
    <property type="match status" value="1"/>
</dbReference>
<evidence type="ECO:0000256" key="2">
    <source>
        <dbReference type="ARBA" id="ARBA00023186"/>
    </source>
</evidence>
<accession>A0A9W8CQG4</accession>
<evidence type="ECO:0008006" key="5">
    <source>
        <dbReference type="Google" id="ProtNLM"/>
    </source>
</evidence>
<evidence type="ECO:0000313" key="4">
    <source>
        <dbReference type="Proteomes" id="UP001149813"/>
    </source>
</evidence>
<evidence type="ECO:0000256" key="1">
    <source>
        <dbReference type="ARBA" id="ARBA00007177"/>
    </source>
</evidence>
<proteinExistence type="inferred from homology"/>
<dbReference type="OrthoDB" id="5550464at2759"/>
<dbReference type="GO" id="GO:0016151">
    <property type="term" value="F:nickel cation binding"/>
    <property type="evidence" value="ECO:0007669"/>
    <property type="project" value="InterPro"/>
</dbReference>
<evidence type="ECO:0000313" key="3">
    <source>
        <dbReference type="EMBL" id="KAJ1721704.1"/>
    </source>
</evidence>
<keyword evidence="4" id="KW-1185">Reference proteome</keyword>
<dbReference type="InterPro" id="IPR002669">
    <property type="entry name" value="UreD"/>
</dbReference>
<protein>
    <recommendedName>
        <fullName evidence="5">UreD-domain-containing protein</fullName>
    </recommendedName>
</protein>
<dbReference type="Proteomes" id="UP001149813">
    <property type="component" value="Unassembled WGS sequence"/>
</dbReference>
<dbReference type="EMBL" id="JANBOJ010000154">
    <property type="protein sequence ID" value="KAJ1721704.1"/>
    <property type="molecule type" value="Genomic_DNA"/>
</dbReference>
<dbReference type="HAMAP" id="MF_01384">
    <property type="entry name" value="UreD"/>
    <property type="match status" value="1"/>
</dbReference>
<name>A0A9W8CQG4_9FUNG</name>
<organism evidence="3 4">
    <name type="scientific">Coemansia erecta</name>
    <dbReference type="NCBI Taxonomy" id="147472"/>
    <lineage>
        <taxon>Eukaryota</taxon>
        <taxon>Fungi</taxon>
        <taxon>Fungi incertae sedis</taxon>
        <taxon>Zoopagomycota</taxon>
        <taxon>Kickxellomycotina</taxon>
        <taxon>Kickxellomycetes</taxon>
        <taxon>Kickxellales</taxon>
        <taxon>Kickxellaceae</taxon>
        <taxon>Coemansia</taxon>
    </lineage>
</organism>
<dbReference type="PANTHER" id="PTHR33643:SF1">
    <property type="entry name" value="UREASE ACCESSORY PROTEIN D"/>
    <property type="match status" value="1"/>
</dbReference>
<gene>
    <name evidence="3" type="ORF">LPJ53_003804</name>
</gene>
<keyword evidence="2" id="KW-0143">Chaperone</keyword>
<comment type="caution">
    <text evidence="3">The sequence shown here is derived from an EMBL/GenBank/DDBJ whole genome shotgun (WGS) entry which is preliminary data.</text>
</comment>
<dbReference type="AlphaFoldDB" id="A0A9W8CQG4"/>
<dbReference type="PANTHER" id="PTHR33643">
    <property type="entry name" value="UREASE ACCESSORY PROTEIN D"/>
    <property type="match status" value="1"/>
</dbReference>